<sequence length="58" mass="6404">LILLCNEGEDAQRTSAVGESILADVLSAKISREQALGQASPKVKQYDYFFLAELLFSR</sequence>
<gene>
    <name evidence="1" type="ORF">SAMN04488053_104292</name>
</gene>
<dbReference type="Proteomes" id="UP000198778">
    <property type="component" value="Unassembled WGS sequence"/>
</dbReference>
<feature type="non-terminal residue" evidence="1">
    <location>
        <position position="1"/>
    </location>
</feature>
<keyword evidence="2" id="KW-1185">Reference proteome</keyword>
<organism evidence="1 2">
    <name type="scientific">Alkalicoccus daliensis</name>
    <dbReference type="NCBI Taxonomy" id="745820"/>
    <lineage>
        <taxon>Bacteria</taxon>
        <taxon>Bacillati</taxon>
        <taxon>Bacillota</taxon>
        <taxon>Bacilli</taxon>
        <taxon>Bacillales</taxon>
        <taxon>Bacillaceae</taxon>
        <taxon>Alkalicoccus</taxon>
    </lineage>
</organism>
<dbReference type="AlphaFoldDB" id="A0A1H0FE41"/>
<protein>
    <submittedName>
        <fullName evidence="1">Uncharacterized protein</fullName>
    </submittedName>
</protein>
<name>A0A1H0FE41_9BACI</name>
<evidence type="ECO:0000313" key="1">
    <source>
        <dbReference type="EMBL" id="SDN92791.1"/>
    </source>
</evidence>
<accession>A0A1H0FE41</accession>
<evidence type="ECO:0000313" key="2">
    <source>
        <dbReference type="Proteomes" id="UP000198778"/>
    </source>
</evidence>
<reference evidence="2" key="1">
    <citation type="submission" date="2016-10" db="EMBL/GenBank/DDBJ databases">
        <authorList>
            <person name="Varghese N."/>
            <person name="Submissions S."/>
        </authorList>
    </citation>
    <scope>NUCLEOTIDE SEQUENCE [LARGE SCALE GENOMIC DNA]</scope>
    <source>
        <strain evidence="2">CGMCC 1.10369</strain>
    </source>
</reference>
<dbReference type="EMBL" id="FNIL01000004">
    <property type="protein sequence ID" value="SDN92791.1"/>
    <property type="molecule type" value="Genomic_DNA"/>
</dbReference>
<proteinExistence type="predicted"/>